<comment type="caution">
    <text evidence="1">The sequence shown here is derived from an EMBL/GenBank/DDBJ whole genome shotgun (WGS) entry which is preliminary data.</text>
</comment>
<evidence type="ECO:0000313" key="2">
    <source>
        <dbReference type="Proteomes" id="UP001055879"/>
    </source>
</evidence>
<accession>A0ACB9AZT0</accession>
<reference evidence="2" key="1">
    <citation type="journal article" date="2022" name="Mol. Ecol. Resour.">
        <title>The genomes of chicory, endive, great burdock and yacon provide insights into Asteraceae palaeo-polyploidization history and plant inulin production.</title>
        <authorList>
            <person name="Fan W."/>
            <person name="Wang S."/>
            <person name="Wang H."/>
            <person name="Wang A."/>
            <person name="Jiang F."/>
            <person name="Liu H."/>
            <person name="Zhao H."/>
            <person name="Xu D."/>
            <person name="Zhang Y."/>
        </authorList>
    </citation>
    <scope>NUCLEOTIDE SEQUENCE [LARGE SCALE GENOMIC DNA]</scope>
    <source>
        <strain evidence="2">cv. Niubang</strain>
    </source>
</reference>
<protein>
    <submittedName>
        <fullName evidence="1">Uncharacterized protein</fullName>
    </submittedName>
</protein>
<keyword evidence="2" id="KW-1185">Reference proteome</keyword>
<reference evidence="1 2" key="2">
    <citation type="journal article" date="2022" name="Mol. Ecol. Resour.">
        <title>The genomes of chicory, endive, great burdock and yacon provide insights into Asteraceae paleo-polyploidization history and plant inulin production.</title>
        <authorList>
            <person name="Fan W."/>
            <person name="Wang S."/>
            <person name="Wang H."/>
            <person name="Wang A."/>
            <person name="Jiang F."/>
            <person name="Liu H."/>
            <person name="Zhao H."/>
            <person name="Xu D."/>
            <person name="Zhang Y."/>
        </authorList>
    </citation>
    <scope>NUCLEOTIDE SEQUENCE [LARGE SCALE GENOMIC DNA]</scope>
    <source>
        <strain evidence="2">cv. Niubang</strain>
    </source>
</reference>
<organism evidence="1 2">
    <name type="scientific">Arctium lappa</name>
    <name type="common">Greater burdock</name>
    <name type="synonym">Lappa major</name>
    <dbReference type="NCBI Taxonomy" id="4217"/>
    <lineage>
        <taxon>Eukaryota</taxon>
        <taxon>Viridiplantae</taxon>
        <taxon>Streptophyta</taxon>
        <taxon>Embryophyta</taxon>
        <taxon>Tracheophyta</taxon>
        <taxon>Spermatophyta</taxon>
        <taxon>Magnoliopsida</taxon>
        <taxon>eudicotyledons</taxon>
        <taxon>Gunneridae</taxon>
        <taxon>Pentapetalae</taxon>
        <taxon>asterids</taxon>
        <taxon>campanulids</taxon>
        <taxon>Asterales</taxon>
        <taxon>Asteraceae</taxon>
        <taxon>Carduoideae</taxon>
        <taxon>Cardueae</taxon>
        <taxon>Arctiinae</taxon>
        <taxon>Arctium</taxon>
    </lineage>
</organism>
<evidence type="ECO:0000313" key="1">
    <source>
        <dbReference type="EMBL" id="KAI3715347.1"/>
    </source>
</evidence>
<dbReference type="EMBL" id="CM042053">
    <property type="protein sequence ID" value="KAI3715347.1"/>
    <property type="molecule type" value="Genomic_DNA"/>
</dbReference>
<gene>
    <name evidence="1" type="ORF">L6452_22326</name>
</gene>
<sequence length="416" mass="47777">MAQIHNMKDEFALVKGKLSSVHQTVMSFRDENALLQVVLEEKEKEKDGLKVEKESLKRKISGLEKDFVNLNAEKGEFKIKFEVYFQERNEAYTKIKPLEDINMKRGQTEQTLNPLTNKLEDERFYKLKPGLGLPINDVLKKAPEHLYNFDKLGSTVRPTPNIRATFVEASNSKPFTETKGQEEMGENKSCGIDSQNSFKSVGFKYSDLNKIYENRKIEFAEFESMFTTSSKESVNKDTVPPETNCKYDEYESDVDPSTIPSVSNPIAPKPLLVEEVEEETVITNGSCFKNYKKEFIENMTEEMFSEMMNASDSDPVSTAKESNSMSDHTSELMKQIDTLQQSLEEIEDENFDLKVKLEKSLKDNQELCTEINDLKITLFKNVSNDKQMFNDPSKKVRTNPEFDAPAKTFSYLLWLS</sequence>
<name>A0ACB9AZT0_ARCLA</name>
<proteinExistence type="predicted"/>
<dbReference type="Proteomes" id="UP001055879">
    <property type="component" value="Linkage Group LG07"/>
</dbReference>